<reference evidence="5 6" key="1">
    <citation type="submission" date="2019-12" db="EMBL/GenBank/DDBJ databases">
        <title>Genomic-based taxomic classification of the family Erythrobacteraceae.</title>
        <authorList>
            <person name="Xu L."/>
        </authorList>
    </citation>
    <scope>NUCLEOTIDE SEQUENCE [LARGE SCALE GENOMIC DNA]</scope>
    <source>
        <strain evidence="5 6">SW-109</strain>
    </source>
</reference>
<dbReference type="Gene3D" id="2.40.50.100">
    <property type="match status" value="1"/>
</dbReference>
<dbReference type="GO" id="GO:0030313">
    <property type="term" value="C:cell envelope"/>
    <property type="evidence" value="ECO:0007669"/>
    <property type="project" value="UniProtKB-SubCell"/>
</dbReference>
<dbReference type="GO" id="GO:0016020">
    <property type="term" value="C:membrane"/>
    <property type="evidence" value="ECO:0007669"/>
    <property type="project" value="InterPro"/>
</dbReference>
<dbReference type="Proteomes" id="UP000471435">
    <property type="component" value="Unassembled WGS sequence"/>
</dbReference>
<evidence type="ECO:0000313" key="5">
    <source>
        <dbReference type="EMBL" id="MXP48283.1"/>
    </source>
</evidence>
<organism evidence="5 6">
    <name type="scientific">Pontixanthobacter luteolus</name>
    <dbReference type="NCBI Taxonomy" id="295089"/>
    <lineage>
        <taxon>Bacteria</taxon>
        <taxon>Pseudomonadati</taxon>
        <taxon>Pseudomonadota</taxon>
        <taxon>Alphaproteobacteria</taxon>
        <taxon>Sphingomonadales</taxon>
        <taxon>Erythrobacteraceae</taxon>
        <taxon>Pontixanthobacter</taxon>
    </lineage>
</organism>
<dbReference type="GO" id="GO:0022857">
    <property type="term" value="F:transmembrane transporter activity"/>
    <property type="evidence" value="ECO:0007669"/>
    <property type="project" value="InterPro"/>
</dbReference>
<dbReference type="InterPro" id="IPR050465">
    <property type="entry name" value="UPF0194_transport"/>
</dbReference>
<dbReference type="PANTHER" id="PTHR32347:SF29">
    <property type="entry name" value="UPF0194 MEMBRANE PROTEIN YBHG"/>
    <property type="match status" value="1"/>
</dbReference>
<dbReference type="RefSeq" id="WP_160731479.1">
    <property type="nucleotide sequence ID" value="NZ_WTYP01000002.1"/>
</dbReference>
<dbReference type="NCBIfam" id="TIGR01730">
    <property type="entry name" value="RND_mfp"/>
    <property type="match status" value="1"/>
</dbReference>
<evidence type="ECO:0000313" key="6">
    <source>
        <dbReference type="Proteomes" id="UP000471435"/>
    </source>
</evidence>
<dbReference type="AlphaFoldDB" id="A0A6I4V317"/>
<dbReference type="InterPro" id="IPR006143">
    <property type="entry name" value="RND_pump_MFP"/>
</dbReference>
<dbReference type="EMBL" id="WTYP01000002">
    <property type="protein sequence ID" value="MXP48283.1"/>
    <property type="molecule type" value="Genomic_DNA"/>
</dbReference>
<comment type="similarity">
    <text evidence="2">Belongs to the membrane fusion protein (MFP) (TC 8.A.1) family.</text>
</comment>
<dbReference type="Gene3D" id="2.40.420.20">
    <property type="match status" value="1"/>
</dbReference>
<proteinExistence type="inferred from homology"/>
<keyword evidence="3" id="KW-0175">Coiled coil</keyword>
<gene>
    <name evidence="5" type="ORF">GRI43_12880</name>
</gene>
<dbReference type="OrthoDB" id="9791520at2"/>
<evidence type="ECO:0000256" key="1">
    <source>
        <dbReference type="ARBA" id="ARBA00004196"/>
    </source>
</evidence>
<protein>
    <submittedName>
        <fullName evidence="5">Efflux RND transporter periplasmic adaptor subunit</fullName>
    </submittedName>
</protein>
<comment type="caution">
    <text evidence="5">The sequence shown here is derived from an EMBL/GenBank/DDBJ whole genome shotgun (WGS) entry which is preliminary data.</text>
</comment>
<accession>A0A6I4V317</accession>
<evidence type="ECO:0000256" key="3">
    <source>
        <dbReference type="ARBA" id="ARBA00023054"/>
    </source>
</evidence>
<dbReference type="Gene3D" id="2.40.30.170">
    <property type="match status" value="1"/>
</dbReference>
<sequence length="388" mass="41316">MLQTLKKWRWAILITGILAAGLLYSFWPEAEAVDLGEVTQGPMSVGVTDDGVTRVTELYQVAAPVTGYVTRIELEPGDPVTAGQTVIARMAGIPSQPLDQRSRSEIRNAIDASRAAERSAAATSRLADAELGRAEALAERGFVSKAQLEAKRASAASARADIARTGAETRRLRSLLNEPAAAGTPSGGSIAVRSPESGVVLRRLNESEGVIVQGTPLIEIGNPAQIEIAADLLSRAAAQIKPGDRVEITRWGGDGALPGRVRSVEPSGQLKISALGIEEQRVNVIIDFSDGARQRIASLGHGYQVDVTVILWREEDVMRVPVGALFRGTEGGWQVFVIDGGRARLRDIEIGHLNEEFGEVLSGLEAGEKVILNPSGAIGDGSRVRERD</sequence>
<evidence type="ECO:0000259" key="4">
    <source>
        <dbReference type="Pfam" id="PF25989"/>
    </source>
</evidence>
<feature type="domain" description="YknX-like C-terminal permuted SH3-like" evidence="4">
    <location>
        <begin position="318"/>
        <end position="385"/>
    </location>
</feature>
<keyword evidence="6" id="KW-1185">Reference proteome</keyword>
<dbReference type="InterPro" id="IPR058637">
    <property type="entry name" value="YknX-like_C"/>
</dbReference>
<comment type="subcellular location">
    <subcellularLocation>
        <location evidence="1">Cell envelope</location>
    </subcellularLocation>
</comment>
<evidence type="ECO:0000256" key="2">
    <source>
        <dbReference type="ARBA" id="ARBA00009477"/>
    </source>
</evidence>
<dbReference type="PANTHER" id="PTHR32347">
    <property type="entry name" value="EFFLUX SYSTEM COMPONENT YKNX-RELATED"/>
    <property type="match status" value="1"/>
</dbReference>
<dbReference type="Gene3D" id="1.10.287.470">
    <property type="entry name" value="Helix hairpin bin"/>
    <property type="match status" value="1"/>
</dbReference>
<name>A0A6I4V317_9SPHN</name>
<dbReference type="Pfam" id="PF25989">
    <property type="entry name" value="YknX_C"/>
    <property type="match status" value="1"/>
</dbReference>